<dbReference type="InParanoid" id="A0A667XZT6"/>
<protein>
    <recommendedName>
        <fullName evidence="3">Endonuclease/exonuclease/phosphatase domain-containing protein</fullName>
    </recommendedName>
</protein>
<dbReference type="Proteomes" id="UP000472263">
    <property type="component" value="Chromosome 10"/>
</dbReference>
<accession>A0A667XZT6</accession>
<dbReference type="SUPFAM" id="SSF56219">
    <property type="entry name" value="DNase I-like"/>
    <property type="match status" value="1"/>
</dbReference>
<dbReference type="GeneTree" id="ENSGT01150000289511"/>
<sequence length="153" mass="17373">MTRLILFSLNARGLNSPHKRVGLLDVLEREKVDIAMVSESHLLQRDIYSFHNRHYHVLSSSSTPNKTKGVLIVARRSLQFTNLGTGGDLEGITFIKTIIANRKIAFVSIYAPNSFDPNFYTQLTELMFDLVEYLVNFYLQGVSSLPRWAATSH</sequence>
<evidence type="ECO:0008006" key="3">
    <source>
        <dbReference type="Google" id="ProtNLM"/>
    </source>
</evidence>
<name>A0A667XZT6_9TELE</name>
<evidence type="ECO:0000313" key="1">
    <source>
        <dbReference type="Ensembl" id="ENSMMDP00005014796.1"/>
    </source>
</evidence>
<keyword evidence="2" id="KW-1185">Reference proteome</keyword>
<organism evidence="1 2">
    <name type="scientific">Myripristis murdjan</name>
    <name type="common">pinecone soldierfish</name>
    <dbReference type="NCBI Taxonomy" id="586833"/>
    <lineage>
        <taxon>Eukaryota</taxon>
        <taxon>Metazoa</taxon>
        <taxon>Chordata</taxon>
        <taxon>Craniata</taxon>
        <taxon>Vertebrata</taxon>
        <taxon>Euteleostomi</taxon>
        <taxon>Actinopterygii</taxon>
        <taxon>Neopterygii</taxon>
        <taxon>Teleostei</taxon>
        <taxon>Neoteleostei</taxon>
        <taxon>Acanthomorphata</taxon>
        <taxon>Holocentriformes</taxon>
        <taxon>Holocentridae</taxon>
        <taxon>Myripristis</taxon>
    </lineage>
</organism>
<reference evidence="1" key="1">
    <citation type="submission" date="2019-06" db="EMBL/GenBank/DDBJ databases">
        <authorList>
            <consortium name="Wellcome Sanger Institute Data Sharing"/>
        </authorList>
    </citation>
    <scope>NUCLEOTIDE SEQUENCE [LARGE SCALE GENOMIC DNA]</scope>
</reference>
<dbReference type="Ensembl" id="ENSMMDT00005015201.1">
    <property type="protein sequence ID" value="ENSMMDP00005014796.1"/>
    <property type="gene ID" value="ENSMMDG00005007568.1"/>
</dbReference>
<dbReference type="InterPro" id="IPR036691">
    <property type="entry name" value="Endo/exonu/phosph_ase_sf"/>
</dbReference>
<dbReference type="Gene3D" id="3.60.10.10">
    <property type="entry name" value="Endonuclease/exonuclease/phosphatase"/>
    <property type="match status" value="1"/>
</dbReference>
<proteinExistence type="predicted"/>
<evidence type="ECO:0000313" key="2">
    <source>
        <dbReference type="Proteomes" id="UP000472263"/>
    </source>
</evidence>
<reference evidence="1" key="2">
    <citation type="submission" date="2025-08" db="UniProtKB">
        <authorList>
            <consortium name="Ensembl"/>
        </authorList>
    </citation>
    <scope>IDENTIFICATION</scope>
</reference>
<reference evidence="1" key="3">
    <citation type="submission" date="2025-09" db="UniProtKB">
        <authorList>
            <consortium name="Ensembl"/>
        </authorList>
    </citation>
    <scope>IDENTIFICATION</scope>
</reference>
<dbReference type="AlphaFoldDB" id="A0A667XZT6"/>